<evidence type="ECO:0000313" key="3">
    <source>
        <dbReference type="Proteomes" id="UP000028073"/>
    </source>
</evidence>
<sequence>MSGIDYKDIVLRKALPDESDRLYDLVTADERWTEFNAPYFPYQTPTRDSFEQGLFQDLLEGRNKKVIEYRSQPVGTVSCYWVDENTRWLEAGIALYDSRQWGKGIGKQALVAWISHLFDTCDIARMGMTTWSGNPGMIACGESIGFKIEGRLRRVRYFKGTYYDSIKLGVLREEWQQLYDMTERR</sequence>
<comment type="caution">
    <text evidence="2">The sequence shown here is derived from an EMBL/GenBank/DDBJ whole genome shotgun (WGS) entry which is preliminary data.</text>
</comment>
<evidence type="ECO:0000259" key="1">
    <source>
        <dbReference type="PROSITE" id="PS51186"/>
    </source>
</evidence>
<gene>
    <name evidence="2" type="ORF">GZ78_15930</name>
</gene>
<keyword evidence="2" id="KW-0808">Transferase</keyword>
<dbReference type="OrthoDB" id="9132139at2"/>
<dbReference type="Proteomes" id="UP000028073">
    <property type="component" value="Unassembled WGS sequence"/>
</dbReference>
<accession>A0A081NFS8</accession>
<keyword evidence="3" id="KW-1185">Reference proteome</keyword>
<dbReference type="eggNOG" id="COG1670">
    <property type="taxonomic scope" value="Bacteria"/>
</dbReference>
<dbReference type="Pfam" id="PF13302">
    <property type="entry name" value="Acetyltransf_3"/>
    <property type="match status" value="1"/>
</dbReference>
<dbReference type="STRING" id="1137799.GZ78_15930"/>
<dbReference type="AlphaFoldDB" id="A0A081NFS8"/>
<reference evidence="2 3" key="1">
    <citation type="submission" date="2014-06" db="EMBL/GenBank/DDBJ databases">
        <title>Whole Genome Sequences of Three Symbiotic Endozoicomonas Bacteria.</title>
        <authorList>
            <person name="Neave M.J."/>
            <person name="Apprill A."/>
            <person name="Voolstra C.R."/>
        </authorList>
    </citation>
    <scope>NUCLEOTIDE SEQUENCE [LARGE SCALE GENOMIC DNA]</scope>
    <source>
        <strain evidence="2 3">DSM 25634</strain>
    </source>
</reference>
<dbReference type="SUPFAM" id="SSF55729">
    <property type="entry name" value="Acyl-CoA N-acyltransferases (Nat)"/>
    <property type="match status" value="1"/>
</dbReference>
<name>A0A081NFS8_9GAMM</name>
<dbReference type="EMBL" id="JOKH01000003">
    <property type="protein sequence ID" value="KEQ17301.1"/>
    <property type="molecule type" value="Genomic_DNA"/>
</dbReference>
<dbReference type="PROSITE" id="PS51186">
    <property type="entry name" value="GNAT"/>
    <property type="match status" value="1"/>
</dbReference>
<dbReference type="PANTHER" id="PTHR43415:SF4">
    <property type="entry name" value="N-ACETYLTRANSFERASE DOMAIN-CONTAINING PROTEIN"/>
    <property type="match status" value="1"/>
</dbReference>
<evidence type="ECO:0000313" key="2">
    <source>
        <dbReference type="EMBL" id="KEQ17301.1"/>
    </source>
</evidence>
<organism evidence="2 3">
    <name type="scientific">Endozoicomonas numazuensis</name>
    <dbReference type="NCBI Taxonomy" id="1137799"/>
    <lineage>
        <taxon>Bacteria</taxon>
        <taxon>Pseudomonadati</taxon>
        <taxon>Pseudomonadota</taxon>
        <taxon>Gammaproteobacteria</taxon>
        <taxon>Oceanospirillales</taxon>
        <taxon>Endozoicomonadaceae</taxon>
        <taxon>Endozoicomonas</taxon>
    </lineage>
</organism>
<proteinExistence type="predicted"/>
<dbReference type="PANTHER" id="PTHR43415">
    <property type="entry name" value="SPERMIDINE N(1)-ACETYLTRANSFERASE"/>
    <property type="match status" value="1"/>
</dbReference>
<dbReference type="InterPro" id="IPR000182">
    <property type="entry name" value="GNAT_dom"/>
</dbReference>
<protein>
    <submittedName>
        <fullName evidence="2">Acetyltransferase</fullName>
    </submittedName>
</protein>
<dbReference type="GO" id="GO:0016747">
    <property type="term" value="F:acyltransferase activity, transferring groups other than amino-acyl groups"/>
    <property type="evidence" value="ECO:0007669"/>
    <property type="project" value="InterPro"/>
</dbReference>
<feature type="domain" description="N-acetyltransferase" evidence="1">
    <location>
        <begin position="9"/>
        <end position="169"/>
    </location>
</feature>
<dbReference type="InterPro" id="IPR016181">
    <property type="entry name" value="Acyl_CoA_acyltransferase"/>
</dbReference>
<dbReference type="RefSeq" id="WP_034837437.1">
    <property type="nucleotide sequence ID" value="NZ_JOKH01000003.1"/>
</dbReference>
<dbReference type="Gene3D" id="3.40.630.30">
    <property type="match status" value="1"/>
</dbReference>